<dbReference type="PANTHER" id="PTHR37422">
    <property type="entry name" value="TEICHURONIC ACID BIOSYNTHESIS PROTEIN TUAE"/>
    <property type="match status" value="1"/>
</dbReference>
<feature type="transmembrane region" description="Helical" evidence="5">
    <location>
        <begin position="122"/>
        <end position="146"/>
    </location>
</feature>
<dbReference type="PANTHER" id="PTHR37422:SF13">
    <property type="entry name" value="LIPOPOLYSACCHARIDE BIOSYNTHESIS PROTEIN PA4999-RELATED"/>
    <property type="match status" value="1"/>
</dbReference>
<feature type="transmembrane region" description="Helical" evidence="5">
    <location>
        <begin position="391"/>
        <end position="419"/>
    </location>
</feature>
<evidence type="ECO:0000313" key="8">
    <source>
        <dbReference type="Proteomes" id="UP000229570"/>
    </source>
</evidence>
<evidence type="ECO:0000256" key="1">
    <source>
        <dbReference type="ARBA" id="ARBA00004141"/>
    </source>
</evidence>
<evidence type="ECO:0000256" key="4">
    <source>
        <dbReference type="ARBA" id="ARBA00023136"/>
    </source>
</evidence>
<keyword evidence="4 5" id="KW-0472">Membrane</keyword>
<feature type="transmembrane region" description="Helical" evidence="5">
    <location>
        <begin position="93"/>
        <end position="110"/>
    </location>
</feature>
<dbReference type="Proteomes" id="UP000229570">
    <property type="component" value="Unassembled WGS sequence"/>
</dbReference>
<feature type="domain" description="O-antigen ligase-related" evidence="6">
    <location>
        <begin position="203"/>
        <end position="363"/>
    </location>
</feature>
<feature type="transmembrane region" description="Helical" evidence="5">
    <location>
        <begin position="246"/>
        <end position="269"/>
    </location>
</feature>
<keyword evidence="3 5" id="KW-1133">Transmembrane helix</keyword>
<name>A0A2H0KM25_9BACT</name>
<accession>A0A2H0KM25</accession>
<organism evidence="7 8">
    <name type="scientific">Candidatus Roizmanbacteria bacterium CG11_big_fil_rev_8_21_14_0_20_35_14</name>
    <dbReference type="NCBI Taxonomy" id="1974855"/>
    <lineage>
        <taxon>Bacteria</taxon>
        <taxon>Candidatus Roizmaniibacteriota</taxon>
    </lineage>
</organism>
<dbReference type="AlphaFoldDB" id="A0A2H0KM25"/>
<proteinExistence type="predicted"/>
<feature type="transmembrane region" description="Helical" evidence="5">
    <location>
        <begin position="217"/>
        <end position="234"/>
    </location>
</feature>
<dbReference type="InterPro" id="IPR007016">
    <property type="entry name" value="O-antigen_ligase-rel_domated"/>
</dbReference>
<dbReference type="GO" id="GO:0016020">
    <property type="term" value="C:membrane"/>
    <property type="evidence" value="ECO:0007669"/>
    <property type="project" value="UniProtKB-SubCell"/>
</dbReference>
<gene>
    <name evidence="7" type="ORF">COV86_03875</name>
</gene>
<evidence type="ECO:0000256" key="2">
    <source>
        <dbReference type="ARBA" id="ARBA00022692"/>
    </source>
</evidence>
<comment type="subcellular location">
    <subcellularLocation>
        <location evidence="1">Membrane</location>
        <topology evidence="1">Multi-pass membrane protein</topology>
    </subcellularLocation>
</comment>
<feature type="transmembrane region" description="Helical" evidence="5">
    <location>
        <begin position="63"/>
        <end position="81"/>
    </location>
</feature>
<evidence type="ECO:0000256" key="5">
    <source>
        <dbReference type="SAM" id="Phobius"/>
    </source>
</evidence>
<protein>
    <recommendedName>
        <fullName evidence="6">O-antigen ligase-related domain-containing protein</fullName>
    </recommendedName>
</protein>
<keyword evidence="2 5" id="KW-0812">Transmembrane</keyword>
<dbReference type="Pfam" id="PF04932">
    <property type="entry name" value="Wzy_C"/>
    <property type="match status" value="1"/>
</dbReference>
<feature type="transmembrane region" description="Helical" evidence="5">
    <location>
        <begin position="172"/>
        <end position="188"/>
    </location>
</feature>
<dbReference type="InterPro" id="IPR051533">
    <property type="entry name" value="WaaL-like"/>
</dbReference>
<evidence type="ECO:0000256" key="3">
    <source>
        <dbReference type="ARBA" id="ARBA00022989"/>
    </source>
</evidence>
<dbReference type="EMBL" id="PCVL01000056">
    <property type="protein sequence ID" value="PIQ72276.1"/>
    <property type="molecule type" value="Genomic_DNA"/>
</dbReference>
<evidence type="ECO:0000259" key="6">
    <source>
        <dbReference type="Pfam" id="PF04932"/>
    </source>
</evidence>
<feature type="transmembrane region" description="Helical" evidence="5">
    <location>
        <begin position="7"/>
        <end position="24"/>
    </location>
</feature>
<feature type="transmembrane region" description="Helical" evidence="5">
    <location>
        <begin position="195"/>
        <end position="211"/>
    </location>
</feature>
<reference evidence="7 8" key="1">
    <citation type="submission" date="2017-09" db="EMBL/GenBank/DDBJ databases">
        <title>Depth-based differentiation of microbial function through sediment-hosted aquifers and enrichment of novel symbionts in the deep terrestrial subsurface.</title>
        <authorList>
            <person name="Probst A.J."/>
            <person name="Ladd B."/>
            <person name="Jarett J.K."/>
            <person name="Geller-Mcgrath D.E."/>
            <person name="Sieber C.M."/>
            <person name="Emerson J.B."/>
            <person name="Anantharaman K."/>
            <person name="Thomas B.C."/>
            <person name="Malmstrom R."/>
            <person name="Stieglmeier M."/>
            <person name="Klingl A."/>
            <person name="Woyke T."/>
            <person name="Ryan C.M."/>
            <person name="Banfield J.F."/>
        </authorList>
    </citation>
    <scope>NUCLEOTIDE SEQUENCE [LARGE SCALE GENOMIC DNA]</scope>
    <source>
        <strain evidence="7">CG11_big_fil_rev_8_21_14_0_20_35_14</strain>
    </source>
</reference>
<sequence>MEFLFNIFLLALIFIKLPPFYFIPIPSPFFVTHTFAKVSIFLILTLIYIFDSDGIKNIFSKKSTLIKLIVFYFLSQSISVIKAGDILLFLKSYQNIISGILILILSAYFLKANIKRISKINLIIYWLGIFLIFLEFVFIFFNHFFIDLIKNTLQKEVLSAYITDFERGRSSIGLNLEIFIPFFFVFINDSNKVKKNVLSVLSLLSISFLSILSNFRIRAVTLAFNVFFSFVFFVKNLKKILDWKKIVLITITVISAIFISNNLFSFNIYDRLSLKDEQEDVSTIEFRINNGVRSFELFLSSPFIGIGLGNYSSSNKDLIKFNYSFSKQSKYSQDYAELVRNSPHNVFFHTLAENGLFGLISYLLLIFYFIKGDWNMITRSNKNQRTQFGKACIIGSWSIFIFMLFNPSHTIFVTGWFWALRGFREALI</sequence>
<feature type="transmembrane region" description="Helical" evidence="5">
    <location>
        <begin position="30"/>
        <end position="51"/>
    </location>
</feature>
<feature type="transmembrane region" description="Helical" evidence="5">
    <location>
        <begin position="346"/>
        <end position="370"/>
    </location>
</feature>
<evidence type="ECO:0000313" key="7">
    <source>
        <dbReference type="EMBL" id="PIQ72276.1"/>
    </source>
</evidence>
<comment type="caution">
    <text evidence="7">The sequence shown here is derived from an EMBL/GenBank/DDBJ whole genome shotgun (WGS) entry which is preliminary data.</text>
</comment>